<dbReference type="Pfam" id="PF00015">
    <property type="entry name" value="MCPsignal"/>
    <property type="match status" value="1"/>
</dbReference>
<keyword evidence="8" id="KW-1185">Reference proteome</keyword>
<dbReference type="InterPro" id="IPR003660">
    <property type="entry name" value="HAMP_dom"/>
</dbReference>
<comment type="similarity">
    <text evidence="2">Belongs to the methyl-accepting chemotaxis (MCP) protein family.</text>
</comment>
<dbReference type="CDD" id="cd12912">
    <property type="entry name" value="PDC2_MCP_like"/>
    <property type="match status" value="1"/>
</dbReference>
<dbReference type="EMBL" id="JAUOZS010000001">
    <property type="protein sequence ID" value="MDT8899727.1"/>
    <property type="molecule type" value="Genomic_DNA"/>
</dbReference>
<evidence type="ECO:0000313" key="7">
    <source>
        <dbReference type="EMBL" id="MDT8899727.1"/>
    </source>
</evidence>
<dbReference type="PANTHER" id="PTHR32089">
    <property type="entry name" value="METHYL-ACCEPTING CHEMOTAXIS PROTEIN MCPB"/>
    <property type="match status" value="1"/>
</dbReference>
<keyword evidence="4" id="KW-0812">Transmembrane</keyword>
<dbReference type="PROSITE" id="PS50885">
    <property type="entry name" value="HAMP"/>
    <property type="match status" value="1"/>
</dbReference>
<feature type="domain" description="HAMP" evidence="6">
    <location>
        <begin position="332"/>
        <end position="385"/>
    </location>
</feature>
<dbReference type="Gene3D" id="1.10.287.950">
    <property type="entry name" value="Methyl-accepting chemotaxis protein"/>
    <property type="match status" value="3"/>
</dbReference>
<protein>
    <submittedName>
        <fullName evidence="7">Methyl-accepting chemotaxis protein</fullName>
    </submittedName>
</protein>
<evidence type="ECO:0000259" key="5">
    <source>
        <dbReference type="PROSITE" id="PS50111"/>
    </source>
</evidence>
<sequence>MGKISTKIIAAIMVCSVVGTLLLGGAIYYAGYQKLSSSAKQDIYDKTVVAANDLTLPMSRIESSVNALASMVTVALDDDLGKLKDPAYMKRLEEQIRSAASGVARSTDGAMAFYVRFNPKLAEGTSGVFHAATSTGGAIQQLVPTDFSKYDENDLAHVGWYYIPVKAGKPVWLAPYHNANINVDMISYVVPIYKNGQSVGIVGMDIDFRKIQAVMKSLKYMKTGFGILLGSDYQLLYHPDFAVEDNLGKVEDGALKSLTSKMGGNDDGVAEYQYRGKTMLWSYRKLPSGQIMVLTVPKDEAFHELAALTYLVAGMLVLGVILAMALGWFTGMRIVKPIKTVRDYIKEISAGNLNLEALPVNSADEVGELTVSANTMLEKLQQAQNHTIANIREATRELTKSTETMIDVATGVAASSEEMSAKVSSVSSTVTQMAANLEETASSTEEVSAQAESVAHLSNRMFEAAQRVAMTSESVSGEVSKVSSVIEDISRSINRAADSAVNVSNSTNNIAKAIQTINTSLNSVNEKCERSLDIALEAEGRSRETGDIIKKLSAASKKINQVVYIIGNIAEQTNMLALNATIEAAGAGEAGKGFAVVAAEVKELSKRTTNETRIIAQQIEEMQSGMADAVAAVDKIAGVTKETADIARTIAGAVTEQSGSLGDISAAISIGVQQLEKISEEIGEIANNTGYVTKSAADAAAGVKSMYEATVDILEKSKEVAKSSDDMRYVMNIIATATQDNAQGTQEIMGSMHETNEAIANTAAHASLVSSAANDLGELTKNMEELVKSFKV</sequence>
<evidence type="ECO:0000256" key="2">
    <source>
        <dbReference type="ARBA" id="ARBA00029447"/>
    </source>
</evidence>
<evidence type="ECO:0000259" key="6">
    <source>
        <dbReference type="PROSITE" id="PS50885"/>
    </source>
</evidence>
<accession>A0ABU3NSD2</accession>
<dbReference type="PROSITE" id="PS50111">
    <property type="entry name" value="CHEMOTAXIS_TRANSDUC_2"/>
    <property type="match status" value="1"/>
</dbReference>
<dbReference type="SMART" id="SM00304">
    <property type="entry name" value="HAMP"/>
    <property type="match status" value="1"/>
</dbReference>
<proteinExistence type="inferred from homology"/>
<dbReference type="Pfam" id="PF00672">
    <property type="entry name" value="HAMP"/>
    <property type="match status" value="1"/>
</dbReference>
<keyword evidence="4" id="KW-1133">Transmembrane helix</keyword>
<evidence type="ECO:0000256" key="3">
    <source>
        <dbReference type="PROSITE-ProRule" id="PRU00284"/>
    </source>
</evidence>
<gene>
    <name evidence="7" type="ORF">Q4T40_00505</name>
</gene>
<dbReference type="PANTHER" id="PTHR32089:SF112">
    <property type="entry name" value="LYSOZYME-LIKE PROTEIN-RELATED"/>
    <property type="match status" value="1"/>
</dbReference>
<keyword evidence="4" id="KW-0472">Membrane</keyword>
<dbReference type="SUPFAM" id="SSF58104">
    <property type="entry name" value="Methyl-accepting chemotaxis protein (MCP) signaling domain"/>
    <property type="match status" value="3"/>
</dbReference>
<dbReference type="RefSeq" id="WP_413778295.1">
    <property type="nucleotide sequence ID" value="NZ_JAUOZS010000001.1"/>
</dbReference>
<dbReference type="Gene3D" id="3.30.450.20">
    <property type="entry name" value="PAS domain"/>
    <property type="match status" value="1"/>
</dbReference>
<dbReference type="SMART" id="SM00283">
    <property type="entry name" value="MA"/>
    <property type="match status" value="1"/>
</dbReference>
<dbReference type="CDD" id="cd12913">
    <property type="entry name" value="PDC1_MCP_like"/>
    <property type="match status" value="1"/>
</dbReference>
<feature type="domain" description="Methyl-accepting transducer" evidence="5">
    <location>
        <begin position="443"/>
        <end position="697"/>
    </location>
</feature>
<name>A0ABU3NSD2_9FIRM</name>
<feature type="transmembrane region" description="Helical" evidence="4">
    <location>
        <begin position="307"/>
        <end position="329"/>
    </location>
</feature>
<organism evidence="7 8">
    <name type="scientific">Anaeroselena agilis</name>
    <dbReference type="NCBI Taxonomy" id="3063788"/>
    <lineage>
        <taxon>Bacteria</taxon>
        <taxon>Bacillati</taxon>
        <taxon>Bacillota</taxon>
        <taxon>Negativicutes</taxon>
        <taxon>Acetonemataceae</taxon>
        <taxon>Anaeroselena</taxon>
    </lineage>
</organism>
<dbReference type="InterPro" id="IPR004089">
    <property type="entry name" value="MCPsignal_dom"/>
</dbReference>
<comment type="caution">
    <text evidence="7">The sequence shown here is derived from an EMBL/GenBank/DDBJ whole genome shotgun (WGS) entry which is preliminary data.</text>
</comment>
<feature type="transmembrane region" description="Helical" evidence="4">
    <location>
        <begin position="9"/>
        <end position="31"/>
    </location>
</feature>
<evidence type="ECO:0000256" key="1">
    <source>
        <dbReference type="ARBA" id="ARBA00023224"/>
    </source>
</evidence>
<dbReference type="Pfam" id="PF22673">
    <property type="entry name" value="MCP-like_PDC_1"/>
    <property type="match status" value="1"/>
</dbReference>
<reference evidence="7 8" key="1">
    <citation type="submission" date="2023-07" db="EMBL/GenBank/DDBJ databases">
        <title>The novel representative of Negativicutes class, Anaeroselena agilis gen. nov. sp. nov.</title>
        <authorList>
            <person name="Prokofeva M.I."/>
            <person name="Elcheninov A.G."/>
            <person name="Klyukina A."/>
            <person name="Kublanov I.V."/>
            <person name="Frolov E.N."/>
            <person name="Podosokorskaya O.A."/>
        </authorList>
    </citation>
    <scope>NUCLEOTIDE SEQUENCE [LARGE SCALE GENOMIC DNA]</scope>
    <source>
        <strain evidence="7 8">4137-cl</strain>
    </source>
</reference>
<keyword evidence="1 3" id="KW-0807">Transducer</keyword>
<dbReference type="CDD" id="cd06225">
    <property type="entry name" value="HAMP"/>
    <property type="match status" value="1"/>
</dbReference>
<dbReference type="Proteomes" id="UP001254848">
    <property type="component" value="Unassembled WGS sequence"/>
</dbReference>
<evidence type="ECO:0000313" key="8">
    <source>
        <dbReference type="Proteomes" id="UP001254848"/>
    </source>
</evidence>
<evidence type="ECO:0000256" key="4">
    <source>
        <dbReference type="SAM" id="Phobius"/>
    </source>
</evidence>